<feature type="region of interest" description="Disordered" evidence="2">
    <location>
        <begin position="54"/>
        <end position="262"/>
    </location>
</feature>
<feature type="domain" description="C2H2-type" evidence="3">
    <location>
        <begin position="403"/>
        <end position="434"/>
    </location>
</feature>
<keyword evidence="1" id="KW-0863">Zinc-finger</keyword>
<dbReference type="PROSITE" id="PS00028">
    <property type="entry name" value="ZINC_FINGER_C2H2_1"/>
    <property type="match status" value="1"/>
</dbReference>
<feature type="compositionally biased region" description="Polar residues" evidence="2">
    <location>
        <begin position="174"/>
        <end position="195"/>
    </location>
</feature>
<feature type="region of interest" description="Disordered" evidence="2">
    <location>
        <begin position="18"/>
        <end position="41"/>
    </location>
</feature>
<name>A0ABR2ZU18_9AGAR</name>
<protein>
    <recommendedName>
        <fullName evidence="3">C2H2-type domain-containing protein</fullName>
    </recommendedName>
</protein>
<gene>
    <name evidence="4" type="ORF">AAF712_007847</name>
</gene>
<feature type="compositionally biased region" description="Low complexity" evidence="2">
    <location>
        <begin position="337"/>
        <end position="351"/>
    </location>
</feature>
<comment type="caution">
    <text evidence="4">The sequence shown here is derived from an EMBL/GenBank/DDBJ whole genome shotgun (WGS) entry which is preliminary data.</text>
</comment>
<organism evidence="4 5">
    <name type="scientific">Marasmius tenuissimus</name>
    <dbReference type="NCBI Taxonomy" id="585030"/>
    <lineage>
        <taxon>Eukaryota</taxon>
        <taxon>Fungi</taxon>
        <taxon>Dikarya</taxon>
        <taxon>Basidiomycota</taxon>
        <taxon>Agaricomycotina</taxon>
        <taxon>Agaricomycetes</taxon>
        <taxon>Agaricomycetidae</taxon>
        <taxon>Agaricales</taxon>
        <taxon>Marasmiineae</taxon>
        <taxon>Marasmiaceae</taxon>
        <taxon>Marasmius</taxon>
    </lineage>
</organism>
<keyword evidence="5" id="KW-1185">Reference proteome</keyword>
<dbReference type="InterPro" id="IPR039327">
    <property type="entry name" value="CON7-like"/>
</dbReference>
<feature type="compositionally biased region" description="Polar residues" evidence="2">
    <location>
        <begin position="537"/>
        <end position="552"/>
    </location>
</feature>
<feature type="compositionally biased region" description="Polar residues" evidence="2">
    <location>
        <begin position="367"/>
        <end position="378"/>
    </location>
</feature>
<dbReference type="InterPro" id="IPR013087">
    <property type="entry name" value="Znf_C2H2_type"/>
</dbReference>
<feature type="compositionally biased region" description="Low complexity" evidence="2">
    <location>
        <begin position="246"/>
        <end position="256"/>
    </location>
</feature>
<evidence type="ECO:0000256" key="1">
    <source>
        <dbReference type="PROSITE-ProRule" id="PRU00042"/>
    </source>
</evidence>
<feature type="compositionally biased region" description="Low complexity" evidence="2">
    <location>
        <begin position="577"/>
        <end position="594"/>
    </location>
</feature>
<evidence type="ECO:0000259" key="3">
    <source>
        <dbReference type="PROSITE" id="PS50157"/>
    </source>
</evidence>
<evidence type="ECO:0000256" key="2">
    <source>
        <dbReference type="SAM" id="MobiDB-lite"/>
    </source>
</evidence>
<dbReference type="PANTHER" id="PTHR36167">
    <property type="entry name" value="C2H2 FINGER DOMAIN TRANSCRIPTION FACTOR (EUROFUNG)-RELATED"/>
    <property type="match status" value="1"/>
</dbReference>
<dbReference type="Proteomes" id="UP001437256">
    <property type="component" value="Unassembled WGS sequence"/>
</dbReference>
<feature type="region of interest" description="Disordered" evidence="2">
    <location>
        <begin position="523"/>
        <end position="552"/>
    </location>
</feature>
<accession>A0ABR2ZU18</accession>
<feature type="compositionally biased region" description="Polar residues" evidence="2">
    <location>
        <begin position="18"/>
        <end position="35"/>
    </location>
</feature>
<dbReference type="Gene3D" id="3.30.160.60">
    <property type="entry name" value="Classic Zinc Finger"/>
    <property type="match status" value="1"/>
</dbReference>
<feature type="compositionally biased region" description="Low complexity" evidence="2">
    <location>
        <begin position="148"/>
        <end position="159"/>
    </location>
</feature>
<evidence type="ECO:0000313" key="4">
    <source>
        <dbReference type="EMBL" id="KAL0065177.1"/>
    </source>
</evidence>
<feature type="compositionally biased region" description="Low complexity" evidence="2">
    <location>
        <begin position="56"/>
        <end position="68"/>
    </location>
</feature>
<feature type="region of interest" description="Disordered" evidence="2">
    <location>
        <begin position="303"/>
        <end position="378"/>
    </location>
</feature>
<dbReference type="EMBL" id="JBBXMP010000051">
    <property type="protein sequence ID" value="KAL0065177.1"/>
    <property type="molecule type" value="Genomic_DNA"/>
</dbReference>
<keyword evidence="1" id="KW-0862">Zinc</keyword>
<reference evidence="4 5" key="1">
    <citation type="submission" date="2024-05" db="EMBL/GenBank/DDBJ databases">
        <title>A draft genome resource for the thread blight pathogen Marasmius tenuissimus strain MS-2.</title>
        <authorList>
            <person name="Yulfo-Soto G.E."/>
            <person name="Baruah I.K."/>
            <person name="Amoako-Attah I."/>
            <person name="Bukari Y."/>
            <person name="Meinhardt L.W."/>
            <person name="Bailey B.A."/>
            <person name="Cohen S.P."/>
        </authorList>
    </citation>
    <scope>NUCLEOTIDE SEQUENCE [LARGE SCALE GENOMIC DNA]</scope>
    <source>
        <strain evidence="4 5">MS-2</strain>
    </source>
</reference>
<feature type="compositionally biased region" description="Low complexity" evidence="2">
    <location>
        <begin position="610"/>
        <end position="621"/>
    </location>
</feature>
<dbReference type="PANTHER" id="PTHR36167:SF3">
    <property type="entry name" value="C2H2 FINGER DOMAIN TRANSCRIPTION FACTOR (EUROFUNG)-RELATED"/>
    <property type="match status" value="1"/>
</dbReference>
<feature type="region of interest" description="Disordered" evidence="2">
    <location>
        <begin position="569"/>
        <end position="669"/>
    </location>
</feature>
<evidence type="ECO:0000313" key="5">
    <source>
        <dbReference type="Proteomes" id="UP001437256"/>
    </source>
</evidence>
<keyword evidence="1" id="KW-0479">Metal-binding</keyword>
<dbReference type="PROSITE" id="PS50157">
    <property type="entry name" value="ZINC_FINGER_C2H2_2"/>
    <property type="match status" value="1"/>
</dbReference>
<proteinExistence type="predicted"/>
<feature type="compositionally biased region" description="Low complexity" evidence="2">
    <location>
        <begin position="210"/>
        <end position="224"/>
    </location>
</feature>
<sequence length="669" mass="72269">MLPALPRAVPCHFATSCDPSSDINSADASNRSFNPSRPRLGVSDKLSDTFYHAIPHLDSPPYSSSPSDTLDDESLPSPPPVQAISSPSYHYGIPFGSPSESSTMYENDPPSIYNTSSSPSHIFKSPPPGPAPTHYSIGTVTNIRESDPPASFPSNSPSPRDVHRSAAFFYSPADTPSQDRFPISSLSANPDQSHLLSERDPNNSYVARASSSSNYSPQTSQSHSTIPDRRMSEPAVLAAPNSYTTSPDVSGSPSSSHRYPFSTHMPSYSATSRSSYVPSLHRGSSIGSLRELKNQEISRSGASFHGTDAISSPLSPFQPGFGGGGSPLTQYAIAEDSYGTSPSESGYPPSEGEVHGGSIPGERQGRTRSSTDPNSKTYSFVALPGNAVKKRPRRRYDEIERLYQCSWPDCNKAYGTLNHLNAHVTMQKHGAKRSPNEFKELRKQWRKAKKESEAVANAAARRSSMGSVLGDDHDFYDSHHYSPPQRFAFTGSQSLPSAVPISPRYGVSTEDFYTTGDRTERSIDYNSLSARPRYGETASSSSPWNQGLASSANRSSLPFMSSSLPTHSSYGYSGQTHSLHSLDSSSYQSGGSSDRPLSVPSPSQMMTGRLPPNSTLLTPLPGYESRETLPPLQMGGSMTYEPDTYYDEDSGRRSGSGHASASRPRGDDF</sequence>